<evidence type="ECO:0000313" key="5">
    <source>
        <dbReference type="Proteomes" id="UP001592531"/>
    </source>
</evidence>
<feature type="compositionally biased region" description="Low complexity" evidence="1">
    <location>
        <begin position="361"/>
        <end position="381"/>
    </location>
</feature>
<evidence type="ECO:0000256" key="2">
    <source>
        <dbReference type="SAM" id="Phobius"/>
    </source>
</evidence>
<dbReference type="RefSeq" id="WP_380534010.1">
    <property type="nucleotide sequence ID" value="NZ_JBHFAB010000005.1"/>
</dbReference>
<feature type="transmembrane region" description="Helical" evidence="2">
    <location>
        <begin position="27"/>
        <end position="47"/>
    </location>
</feature>
<feature type="region of interest" description="Disordered" evidence="1">
    <location>
        <begin position="124"/>
        <end position="154"/>
    </location>
</feature>
<keyword evidence="2" id="KW-0472">Membrane</keyword>
<keyword evidence="2" id="KW-1133">Transmembrane helix</keyword>
<protein>
    <submittedName>
        <fullName evidence="4">DUF4129 domain-containing protein</fullName>
    </submittedName>
</protein>
<feature type="domain" description="Protein-glutamine gamma-glutamyltransferase-like C-terminal" evidence="3">
    <location>
        <begin position="239"/>
        <end position="308"/>
    </location>
</feature>
<proteinExistence type="predicted"/>
<feature type="transmembrane region" description="Helical" evidence="2">
    <location>
        <begin position="97"/>
        <end position="120"/>
    </location>
</feature>
<gene>
    <name evidence="4" type="ORF">ACEZDE_08185</name>
</gene>
<sequence>MADQTEAGSRSPGPRPDGAGGPGGARALLLLALLGGAAVAAVSLHAGGGDLGGAVGPLHGEWLLVLLVLAVGGWFLAAKYRARQDERPLGTAREGRLITLTFTALVLTILGTAVAVAVLGMHTHTSPPPPAPPPPPPPAPTGPPNPPQPVSTGPIRNPHPPFVFSIQDALLVLFWAAVALLLVLGVIAARRYLRGRSAPVAVLRGTLQLPAEEEALSAAVSAGRLALAGEDVRAAVIACYAAMEQSLAESGLGRRASDSPADLLERATAAGLLVGPAAQRLAELFREARYSSHPMTQDQLNRARTALDDIGHLLAEHRAEAERAAAAAAATEAPAGASADPAAQAAAGLNGASAGRGGVRGASAERGTAPDASALDAARQAADGRPDPAKGAQAR</sequence>
<reference evidence="4 5" key="1">
    <citation type="submission" date="2024-09" db="EMBL/GenBank/DDBJ databases">
        <authorList>
            <person name="Lee S.D."/>
        </authorList>
    </citation>
    <scope>NUCLEOTIDE SEQUENCE [LARGE SCALE GENOMIC DNA]</scope>
    <source>
        <strain evidence="4 5">N8-3</strain>
    </source>
</reference>
<feature type="transmembrane region" description="Helical" evidence="2">
    <location>
        <begin position="59"/>
        <end position="77"/>
    </location>
</feature>
<dbReference type="InterPro" id="IPR025403">
    <property type="entry name" value="TgpA-like_C"/>
</dbReference>
<keyword evidence="2" id="KW-0812">Transmembrane</keyword>
<evidence type="ECO:0000256" key="1">
    <source>
        <dbReference type="SAM" id="MobiDB-lite"/>
    </source>
</evidence>
<feature type="transmembrane region" description="Helical" evidence="2">
    <location>
        <begin position="169"/>
        <end position="189"/>
    </location>
</feature>
<feature type="region of interest" description="Disordered" evidence="1">
    <location>
        <begin position="349"/>
        <end position="395"/>
    </location>
</feature>
<evidence type="ECO:0000259" key="3">
    <source>
        <dbReference type="Pfam" id="PF13559"/>
    </source>
</evidence>
<keyword evidence="5" id="KW-1185">Reference proteome</keyword>
<dbReference type="Proteomes" id="UP001592531">
    <property type="component" value="Unassembled WGS sequence"/>
</dbReference>
<dbReference type="EMBL" id="JBHFAB010000005">
    <property type="protein sequence ID" value="MFC1416617.1"/>
    <property type="molecule type" value="Genomic_DNA"/>
</dbReference>
<feature type="region of interest" description="Disordered" evidence="1">
    <location>
        <begin position="1"/>
        <end position="20"/>
    </location>
</feature>
<dbReference type="Pfam" id="PF13559">
    <property type="entry name" value="DUF4129"/>
    <property type="match status" value="1"/>
</dbReference>
<accession>A0ABV6VSW0</accession>
<feature type="compositionally biased region" description="Pro residues" evidence="1">
    <location>
        <begin position="126"/>
        <end position="149"/>
    </location>
</feature>
<evidence type="ECO:0000313" key="4">
    <source>
        <dbReference type="EMBL" id="MFC1416617.1"/>
    </source>
</evidence>
<name>A0ABV6VSW0_9ACTN</name>
<comment type="caution">
    <text evidence="4">The sequence shown here is derived from an EMBL/GenBank/DDBJ whole genome shotgun (WGS) entry which is preliminary data.</text>
</comment>
<organism evidence="4 5">
    <name type="scientific">Streptacidiphilus cavernicola</name>
    <dbReference type="NCBI Taxonomy" id="3342716"/>
    <lineage>
        <taxon>Bacteria</taxon>
        <taxon>Bacillati</taxon>
        <taxon>Actinomycetota</taxon>
        <taxon>Actinomycetes</taxon>
        <taxon>Kitasatosporales</taxon>
        <taxon>Streptomycetaceae</taxon>
        <taxon>Streptacidiphilus</taxon>
    </lineage>
</organism>